<dbReference type="Gene3D" id="1.20.140.150">
    <property type="match status" value="1"/>
</dbReference>
<evidence type="ECO:0000256" key="5">
    <source>
        <dbReference type="SAM" id="MobiDB-lite"/>
    </source>
</evidence>
<evidence type="ECO:0000256" key="2">
    <source>
        <dbReference type="ARBA" id="ARBA00022692"/>
    </source>
</evidence>
<dbReference type="Proteomes" id="UP000799324">
    <property type="component" value="Unassembled WGS sequence"/>
</dbReference>
<dbReference type="EMBL" id="MU004477">
    <property type="protein sequence ID" value="KAF2649825.1"/>
    <property type="molecule type" value="Genomic_DNA"/>
</dbReference>
<dbReference type="PROSITE" id="PS51257">
    <property type="entry name" value="PROKAR_LIPOPROTEIN"/>
    <property type="match status" value="1"/>
</dbReference>
<keyword evidence="9" id="KW-1185">Reference proteome</keyword>
<evidence type="ECO:0000256" key="6">
    <source>
        <dbReference type="SAM" id="Phobius"/>
    </source>
</evidence>
<sequence length="227" mass="25227">MTRRLVYGFGLLLTVACAAMTIASVVTPRWVSYSPNDKREISMGLHYECSSIRGSCEPFPQPEQCHGDKKTFCHMWRTVGFLTTFAVAIQLATLVSFIVIIAGGVQRRTQGWKVICSVLTVGGLVQCAGMAIVAFLFDNDERFFEGWYLDVGFSLCTASWSLLILSAIGITLSALYLPEEGDYELIPDHPMSGEQDEQLQSRIAGWNDEGAPSRTPFPYQRKNLNPK</sequence>
<feature type="transmembrane region" description="Helical" evidence="6">
    <location>
        <begin position="114"/>
        <end position="137"/>
    </location>
</feature>
<evidence type="ECO:0000313" key="8">
    <source>
        <dbReference type="EMBL" id="KAF2649825.1"/>
    </source>
</evidence>
<evidence type="ECO:0000256" key="3">
    <source>
        <dbReference type="ARBA" id="ARBA00022989"/>
    </source>
</evidence>
<dbReference type="OrthoDB" id="61370at2759"/>
<evidence type="ECO:0000256" key="4">
    <source>
        <dbReference type="ARBA" id="ARBA00023136"/>
    </source>
</evidence>
<dbReference type="AlphaFoldDB" id="A0A6A6SPP7"/>
<evidence type="ECO:0000313" key="9">
    <source>
        <dbReference type="Proteomes" id="UP000799324"/>
    </source>
</evidence>
<evidence type="ECO:0000256" key="1">
    <source>
        <dbReference type="ARBA" id="ARBA00004141"/>
    </source>
</evidence>
<evidence type="ECO:0000256" key="7">
    <source>
        <dbReference type="SAM" id="SignalP"/>
    </source>
</evidence>
<organism evidence="8 9">
    <name type="scientific">Lophiostoma macrostomum CBS 122681</name>
    <dbReference type="NCBI Taxonomy" id="1314788"/>
    <lineage>
        <taxon>Eukaryota</taxon>
        <taxon>Fungi</taxon>
        <taxon>Dikarya</taxon>
        <taxon>Ascomycota</taxon>
        <taxon>Pezizomycotina</taxon>
        <taxon>Dothideomycetes</taxon>
        <taxon>Pleosporomycetidae</taxon>
        <taxon>Pleosporales</taxon>
        <taxon>Lophiostomataceae</taxon>
        <taxon>Lophiostoma</taxon>
    </lineage>
</organism>
<feature type="region of interest" description="Disordered" evidence="5">
    <location>
        <begin position="187"/>
        <end position="227"/>
    </location>
</feature>
<keyword evidence="7" id="KW-0732">Signal</keyword>
<name>A0A6A6SPP7_9PLEO</name>
<protein>
    <submittedName>
        <fullName evidence="8">Uncharacterized protein</fullName>
    </submittedName>
</protein>
<feature type="signal peptide" evidence="7">
    <location>
        <begin position="1"/>
        <end position="18"/>
    </location>
</feature>
<reference evidence="8" key="1">
    <citation type="journal article" date="2020" name="Stud. Mycol.">
        <title>101 Dothideomycetes genomes: a test case for predicting lifestyles and emergence of pathogens.</title>
        <authorList>
            <person name="Haridas S."/>
            <person name="Albert R."/>
            <person name="Binder M."/>
            <person name="Bloem J."/>
            <person name="Labutti K."/>
            <person name="Salamov A."/>
            <person name="Andreopoulos B."/>
            <person name="Baker S."/>
            <person name="Barry K."/>
            <person name="Bills G."/>
            <person name="Bluhm B."/>
            <person name="Cannon C."/>
            <person name="Castanera R."/>
            <person name="Culley D."/>
            <person name="Daum C."/>
            <person name="Ezra D."/>
            <person name="Gonzalez J."/>
            <person name="Henrissat B."/>
            <person name="Kuo A."/>
            <person name="Liang C."/>
            <person name="Lipzen A."/>
            <person name="Lutzoni F."/>
            <person name="Magnuson J."/>
            <person name="Mondo S."/>
            <person name="Nolan M."/>
            <person name="Ohm R."/>
            <person name="Pangilinan J."/>
            <person name="Park H.-J."/>
            <person name="Ramirez L."/>
            <person name="Alfaro M."/>
            <person name="Sun H."/>
            <person name="Tritt A."/>
            <person name="Yoshinaga Y."/>
            <person name="Zwiers L.-H."/>
            <person name="Turgeon B."/>
            <person name="Goodwin S."/>
            <person name="Spatafora J."/>
            <person name="Crous P."/>
            <person name="Grigoriev I."/>
        </authorList>
    </citation>
    <scope>NUCLEOTIDE SEQUENCE</scope>
    <source>
        <strain evidence="8">CBS 122681</strain>
    </source>
</reference>
<keyword evidence="4 6" id="KW-0472">Membrane</keyword>
<gene>
    <name evidence="8" type="ORF">K491DRAFT_707905</name>
</gene>
<feature type="transmembrane region" description="Helical" evidence="6">
    <location>
        <begin position="79"/>
        <end position="102"/>
    </location>
</feature>
<accession>A0A6A6SPP7</accession>
<feature type="chain" id="PRO_5025590411" evidence="7">
    <location>
        <begin position="19"/>
        <end position="227"/>
    </location>
</feature>
<keyword evidence="2 6" id="KW-0812">Transmembrane</keyword>
<dbReference type="Pfam" id="PF10242">
    <property type="entry name" value="L_HMGIC_fpl"/>
    <property type="match status" value="1"/>
</dbReference>
<proteinExistence type="predicted"/>
<keyword evidence="3 6" id="KW-1133">Transmembrane helix</keyword>
<dbReference type="GO" id="GO:0016020">
    <property type="term" value="C:membrane"/>
    <property type="evidence" value="ECO:0007669"/>
    <property type="project" value="UniProtKB-SubCell"/>
</dbReference>
<comment type="subcellular location">
    <subcellularLocation>
        <location evidence="1">Membrane</location>
        <topology evidence="1">Multi-pass membrane protein</topology>
    </subcellularLocation>
</comment>
<feature type="transmembrane region" description="Helical" evidence="6">
    <location>
        <begin position="157"/>
        <end position="177"/>
    </location>
</feature>
<dbReference type="InterPro" id="IPR019372">
    <property type="entry name" value="LHFPL"/>
</dbReference>